<sequence length="309" mass="34959">MTNLKRIQTILVTGANGFLGQKLIERLVDKPGYRIVATSKSENRIFIREGYTYTPCNIADPASLQSLLDEVRPDNIIHTAAMSSVEACENDPVQCEKINVRAVYQLGQYCAEHDAHLVHLSTDFVFDGMEGPYRETGQTNPCNAYGKSKTISEKRLSSIDCRAAILRTILVYGINGDTKRSNLVLWAKTQLESNNRINVVSDQWRMPTFVDDLADACIRAMEKEATGIYHISGDEMMTIIDAVYRIADFWRLDRSLINPIRAMDIGQETNRPRKTGFILDKAKTALGYSPTPFIKSLKEIEQQFSFYNR</sequence>
<accession>A0ABR7Y0X1</accession>
<keyword evidence="6" id="KW-0521">NADP</keyword>
<keyword evidence="6" id="KW-0560">Oxidoreductase</keyword>
<evidence type="ECO:0000313" key="8">
    <source>
        <dbReference type="EMBL" id="MBD1424921.1"/>
    </source>
</evidence>
<dbReference type="Pfam" id="PF04321">
    <property type="entry name" value="RmlD_sub_bind"/>
    <property type="match status" value="1"/>
</dbReference>
<dbReference type="InterPro" id="IPR005913">
    <property type="entry name" value="dTDP_dehydrorham_reduct"/>
</dbReference>
<dbReference type="EC" id="1.1.1.133" evidence="3 6"/>
<evidence type="ECO:0000256" key="5">
    <source>
        <dbReference type="ARBA" id="ARBA00048200"/>
    </source>
</evidence>
<evidence type="ECO:0000313" key="9">
    <source>
        <dbReference type="Proteomes" id="UP000606494"/>
    </source>
</evidence>
<evidence type="ECO:0000256" key="6">
    <source>
        <dbReference type="RuleBase" id="RU364082"/>
    </source>
</evidence>
<comment type="caution">
    <text evidence="8">The sequence shown here is derived from an EMBL/GenBank/DDBJ whole genome shotgun (WGS) entry which is preliminary data.</text>
</comment>
<organism evidence="8 9">
    <name type="scientific">Sphingobacterium arenae</name>
    <dbReference type="NCBI Taxonomy" id="1280598"/>
    <lineage>
        <taxon>Bacteria</taxon>
        <taxon>Pseudomonadati</taxon>
        <taxon>Bacteroidota</taxon>
        <taxon>Sphingobacteriia</taxon>
        <taxon>Sphingobacteriales</taxon>
        <taxon>Sphingobacteriaceae</taxon>
        <taxon>Sphingobacterium</taxon>
    </lineage>
</organism>
<dbReference type="CDD" id="cd05254">
    <property type="entry name" value="dTDP_HR_like_SDR_e"/>
    <property type="match status" value="1"/>
</dbReference>
<dbReference type="InterPro" id="IPR029903">
    <property type="entry name" value="RmlD-like-bd"/>
</dbReference>
<evidence type="ECO:0000256" key="4">
    <source>
        <dbReference type="ARBA" id="ARBA00017099"/>
    </source>
</evidence>
<dbReference type="PANTHER" id="PTHR10491">
    <property type="entry name" value="DTDP-4-DEHYDRORHAMNOSE REDUCTASE"/>
    <property type="match status" value="1"/>
</dbReference>
<gene>
    <name evidence="8" type="ORF">H8B17_04925</name>
</gene>
<dbReference type="Proteomes" id="UP000606494">
    <property type="component" value="Unassembled WGS sequence"/>
</dbReference>
<keyword evidence="9" id="KW-1185">Reference proteome</keyword>
<proteinExistence type="inferred from homology"/>
<reference evidence="8 9" key="1">
    <citation type="submission" date="2020-08" db="EMBL/GenBank/DDBJ databases">
        <title>Sphingobacterium sp. DN00404 isolated from aquaculture water.</title>
        <authorList>
            <person name="Zhang M."/>
        </authorList>
    </citation>
    <scope>NUCLEOTIDE SEQUENCE [LARGE SCALE GENOMIC DNA]</scope>
    <source>
        <strain evidence="8 9">KCTC 32294</strain>
    </source>
</reference>
<dbReference type="RefSeq" id="WP_190308014.1">
    <property type="nucleotide sequence ID" value="NZ_JACNYK010000001.1"/>
</dbReference>
<evidence type="ECO:0000256" key="3">
    <source>
        <dbReference type="ARBA" id="ARBA00012929"/>
    </source>
</evidence>
<dbReference type="InterPro" id="IPR036291">
    <property type="entry name" value="NAD(P)-bd_dom_sf"/>
</dbReference>
<name>A0ABR7Y0X1_9SPHI</name>
<comment type="pathway">
    <text evidence="1 6">Carbohydrate biosynthesis; dTDP-L-rhamnose biosynthesis.</text>
</comment>
<comment type="similarity">
    <text evidence="2 6">Belongs to the dTDP-4-dehydrorhamnose reductase family.</text>
</comment>
<comment type="catalytic activity">
    <reaction evidence="5">
        <text>dTDP-beta-L-rhamnose + NADP(+) = dTDP-4-dehydro-beta-L-rhamnose + NADPH + H(+)</text>
        <dbReference type="Rhea" id="RHEA:21796"/>
        <dbReference type="ChEBI" id="CHEBI:15378"/>
        <dbReference type="ChEBI" id="CHEBI:57510"/>
        <dbReference type="ChEBI" id="CHEBI:57783"/>
        <dbReference type="ChEBI" id="CHEBI:58349"/>
        <dbReference type="ChEBI" id="CHEBI:62830"/>
        <dbReference type="EC" id="1.1.1.133"/>
    </reaction>
</comment>
<dbReference type="Gene3D" id="3.40.50.720">
    <property type="entry name" value="NAD(P)-binding Rossmann-like Domain"/>
    <property type="match status" value="1"/>
</dbReference>
<evidence type="ECO:0000256" key="2">
    <source>
        <dbReference type="ARBA" id="ARBA00010944"/>
    </source>
</evidence>
<dbReference type="EMBL" id="JACNYK010000001">
    <property type="protein sequence ID" value="MBD1424921.1"/>
    <property type="molecule type" value="Genomic_DNA"/>
</dbReference>
<dbReference type="SUPFAM" id="SSF51735">
    <property type="entry name" value="NAD(P)-binding Rossmann-fold domains"/>
    <property type="match status" value="1"/>
</dbReference>
<evidence type="ECO:0000256" key="1">
    <source>
        <dbReference type="ARBA" id="ARBA00004781"/>
    </source>
</evidence>
<comment type="function">
    <text evidence="6">Catalyzes the reduction of dTDP-6-deoxy-L-lyxo-4-hexulose to yield dTDP-L-rhamnose.</text>
</comment>
<dbReference type="PANTHER" id="PTHR10491:SF4">
    <property type="entry name" value="METHIONINE ADENOSYLTRANSFERASE 2 SUBUNIT BETA"/>
    <property type="match status" value="1"/>
</dbReference>
<feature type="domain" description="RmlD-like substrate binding" evidence="7">
    <location>
        <begin position="9"/>
        <end position="303"/>
    </location>
</feature>
<protein>
    <recommendedName>
        <fullName evidence="4 6">dTDP-4-dehydrorhamnose reductase</fullName>
        <ecNumber evidence="3 6">1.1.1.133</ecNumber>
    </recommendedName>
</protein>
<evidence type="ECO:0000259" key="7">
    <source>
        <dbReference type="Pfam" id="PF04321"/>
    </source>
</evidence>